<reference evidence="3" key="1">
    <citation type="submission" date="2023-07" db="EMBL/GenBank/DDBJ databases">
        <title>The carbon used by Thiothrix.</title>
        <authorList>
            <person name="Chen L."/>
        </authorList>
    </citation>
    <scope>NUCLEOTIDE SEQUENCE [LARGE SCALE GENOMIC DNA]</scope>
</reference>
<name>A0ABU6CTY1_9GAMM</name>
<evidence type="ECO:0000256" key="1">
    <source>
        <dbReference type="ARBA" id="ARBA00006532"/>
    </source>
</evidence>
<dbReference type="Proteomes" id="UP001308005">
    <property type="component" value="Unassembled WGS sequence"/>
</dbReference>
<comment type="similarity">
    <text evidence="1">Belongs to the HupJ family.</text>
</comment>
<evidence type="ECO:0000313" key="2">
    <source>
        <dbReference type="EMBL" id="MEB4590263.1"/>
    </source>
</evidence>
<evidence type="ECO:0000313" key="3">
    <source>
        <dbReference type="Proteomes" id="UP001308005"/>
    </source>
</evidence>
<dbReference type="Gene3D" id="3.30.1460.40">
    <property type="entry name" value="[NiFe]-hydrogenase assembly chaperone, HybE"/>
    <property type="match status" value="1"/>
</dbReference>
<proteinExistence type="inferred from homology"/>
<dbReference type="Pfam" id="PF11939">
    <property type="entry name" value="NiFe-hyd_HybE"/>
    <property type="match status" value="1"/>
</dbReference>
<dbReference type="InterPro" id="IPR038530">
    <property type="entry name" value="NiFe-hyd_HybE_sf"/>
</dbReference>
<dbReference type="EMBL" id="JAYMYJ010000042">
    <property type="protein sequence ID" value="MEB4590263.1"/>
    <property type="molecule type" value="Genomic_DNA"/>
</dbReference>
<dbReference type="InterPro" id="IPR023994">
    <property type="entry name" value="NiFe-hyd_HybE"/>
</dbReference>
<dbReference type="NCBIfam" id="TIGR03993">
    <property type="entry name" value="hydrog_HybE"/>
    <property type="match status" value="1"/>
</dbReference>
<accession>A0ABU6CTY1</accession>
<dbReference type="RefSeq" id="WP_324693539.1">
    <property type="nucleotide sequence ID" value="NZ_JAYMYJ010000042.1"/>
</dbReference>
<comment type="caution">
    <text evidence="2">The sequence shown here is derived from an EMBL/GenBank/DDBJ whole genome shotgun (WGS) entry which is preliminary data.</text>
</comment>
<sequence length="159" mass="17577">MQADPRITALEAHFREVQSTRMQDVPILNPRLQVEAIGFQPFEDGLLGVLVSPWFINLVWLPPTEQDAVATDEIVLGLPAGDYEFCRSHVPAVGNFYACSLFSPVLQFESQAAAVLTAQHVMLALMDGRMHAARPEAMPPKPAKGNTCSRRDFLRGKFA</sequence>
<gene>
    <name evidence="2" type="primary">hybE</name>
    <name evidence="2" type="ORF">VSS37_04675</name>
</gene>
<protein>
    <submittedName>
        <fullName evidence="2">[NiFe]-hydrogenase assembly chaperone HybE</fullName>
    </submittedName>
</protein>
<reference evidence="2 3" key="2">
    <citation type="submission" date="2024-01" db="EMBL/GenBank/DDBJ databases">
        <authorList>
            <person name="Xie X."/>
        </authorList>
    </citation>
    <scope>NUCLEOTIDE SEQUENCE [LARGE SCALE GENOMIC DNA]</scope>
    <source>
        <strain evidence="2">SCUT-1</strain>
    </source>
</reference>
<keyword evidence="3" id="KW-1185">Reference proteome</keyword>
<organism evidence="2 3">
    <name type="scientific">Candidatus Thiothrix phosphatis</name>
    <dbReference type="NCBI Taxonomy" id="3112415"/>
    <lineage>
        <taxon>Bacteria</taxon>
        <taxon>Pseudomonadati</taxon>
        <taxon>Pseudomonadota</taxon>
        <taxon>Gammaproteobacteria</taxon>
        <taxon>Thiotrichales</taxon>
        <taxon>Thiotrichaceae</taxon>
        <taxon>Thiothrix</taxon>
    </lineage>
</organism>